<reference evidence="4 5" key="1">
    <citation type="submission" date="2016-10" db="EMBL/GenBank/DDBJ databases">
        <authorList>
            <person name="de Groot N.N."/>
        </authorList>
    </citation>
    <scope>NUCLEOTIDE SEQUENCE [LARGE SCALE GENOMIC DNA]</scope>
    <source>
        <strain evidence="4 5">DSM 21001</strain>
    </source>
</reference>
<dbReference type="Gene3D" id="3.30.1330.10">
    <property type="entry name" value="PurM-like, N-terminal domain"/>
    <property type="match status" value="1"/>
</dbReference>
<name>A0A1I6MRD0_9BACT</name>
<dbReference type="Pfam" id="PF02769">
    <property type="entry name" value="AIRS_C"/>
    <property type="match status" value="1"/>
</dbReference>
<dbReference type="EMBL" id="FOZL01000001">
    <property type="protein sequence ID" value="SFS18191.1"/>
    <property type="molecule type" value="Genomic_DNA"/>
</dbReference>
<dbReference type="AlphaFoldDB" id="A0A1I6MRD0"/>
<evidence type="ECO:0000313" key="5">
    <source>
        <dbReference type="Proteomes" id="UP000199024"/>
    </source>
</evidence>
<dbReference type="CDD" id="cd02197">
    <property type="entry name" value="HypE"/>
    <property type="match status" value="1"/>
</dbReference>
<feature type="domain" description="PurM-like C-terminal" evidence="3">
    <location>
        <begin position="172"/>
        <end position="322"/>
    </location>
</feature>
<dbReference type="OrthoDB" id="9801934at2"/>
<sequence>MNPLSCPLPHPATDRILLAHGGGGRLTHQLIENVFLPAFSNPALNARHDGALLARSGERLAMTTDTYVVKPLIFPGGNIGDLAVNGTVNDLAMCGAKAIALSAGFVLEEGLAMATLIHVVSAMRDAARAAGVPIVTGDTKVVDKGKGDGIFINTTGVGVVLAPDPIGPEHIRSGDVVLLSGDLGSHGIAILSVRDGLEFEGDVRSDTACLWPAVEALFTAGIEVHCLRDLTRGGLSSALNEIAMIAGHRITVDEVLIPVKEVVRGACELLGLDPLYVANEGRFAIFVPAKDADQALAILRAEPVSAGAVQVGMVHEHTSGIVTLRSRIGGNRVLDMLSGEQLPRIC</sequence>
<proteinExistence type="inferred from homology"/>
<organism evidence="4 5">
    <name type="scientific">Granulicella pectinivorans</name>
    <dbReference type="NCBI Taxonomy" id="474950"/>
    <lineage>
        <taxon>Bacteria</taxon>
        <taxon>Pseudomonadati</taxon>
        <taxon>Acidobacteriota</taxon>
        <taxon>Terriglobia</taxon>
        <taxon>Terriglobales</taxon>
        <taxon>Acidobacteriaceae</taxon>
        <taxon>Granulicella</taxon>
    </lineage>
</organism>
<dbReference type="SUPFAM" id="SSF56042">
    <property type="entry name" value="PurM C-terminal domain-like"/>
    <property type="match status" value="1"/>
</dbReference>
<dbReference type="InterPro" id="IPR010918">
    <property type="entry name" value="PurM-like_C_dom"/>
</dbReference>
<evidence type="ECO:0000313" key="4">
    <source>
        <dbReference type="EMBL" id="SFS18191.1"/>
    </source>
</evidence>
<accession>A0A1I6MRD0</accession>
<feature type="domain" description="PurM-like N-terminal" evidence="2">
    <location>
        <begin position="49"/>
        <end position="160"/>
    </location>
</feature>
<dbReference type="NCBIfam" id="TIGR02124">
    <property type="entry name" value="hypE"/>
    <property type="match status" value="1"/>
</dbReference>
<dbReference type="InterPro" id="IPR036921">
    <property type="entry name" value="PurM-like_N_sf"/>
</dbReference>
<protein>
    <submittedName>
        <fullName evidence="4">Hydrogenase maturation protein, carbamoyl dehydratase HypE</fullName>
    </submittedName>
</protein>
<dbReference type="Gene3D" id="3.90.650.10">
    <property type="entry name" value="PurM-like C-terminal domain"/>
    <property type="match status" value="1"/>
</dbReference>
<dbReference type="PIRSF" id="PIRSF005644">
    <property type="entry name" value="Hdrgns_mtr_HypE"/>
    <property type="match status" value="1"/>
</dbReference>
<dbReference type="SUPFAM" id="SSF55326">
    <property type="entry name" value="PurM N-terminal domain-like"/>
    <property type="match status" value="1"/>
</dbReference>
<dbReference type="PANTHER" id="PTHR30303">
    <property type="entry name" value="HYDROGENASE ISOENZYMES FORMATION PROTEIN HYPE"/>
    <property type="match status" value="1"/>
</dbReference>
<keyword evidence="5" id="KW-1185">Reference proteome</keyword>
<evidence type="ECO:0000259" key="2">
    <source>
        <dbReference type="Pfam" id="PF00586"/>
    </source>
</evidence>
<comment type="similarity">
    <text evidence="1">Belongs to the HypE family.</text>
</comment>
<dbReference type="Proteomes" id="UP000199024">
    <property type="component" value="Unassembled WGS sequence"/>
</dbReference>
<dbReference type="GO" id="GO:0051604">
    <property type="term" value="P:protein maturation"/>
    <property type="evidence" value="ECO:0007669"/>
    <property type="project" value="TreeGrafter"/>
</dbReference>
<dbReference type="InterPro" id="IPR016188">
    <property type="entry name" value="PurM-like_N"/>
</dbReference>
<evidence type="ECO:0000256" key="1">
    <source>
        <dbReference type="ARBA" id="ARBA00006243"/>
    </source>
</evidence>
<dbReference type="STRING" id="474950.SAMN05421771_3374"/>
<evidence type="ECO:0000259" key="3">
    <source>
        <dbReference type="Pfam" id="PF02769"/>
    </source>
</evidence>
<dbReference type="InterPro" id="IPR011854">
    <property type="entry name" value="HypE"/>
</dbReference>
<dbReference type="PANTHER" id="PTHR30303:SF0">
    <property type="entry name" value="CARBAMOYL DEHYDRATASE HYPE"/>
    <property type="match status" value="1"/>
</dbReference>
<dbReference type="Pfam" id="PF00586">
    <property type="entry name" value="AIRS"/>
    <property type="match status" value="1"/>
</dbReference>
<gene>
    <name evidence="4" type="ORF">SAMN05421771_3374</name>
</gene>
<dbReference type="InterPro" id="IPR036676">
    <property type="entry name" value="PurM-like_C_sf"/>
</dbReference>